<dbReference type="AlphaFoldDB" id="A0A2W2C9X7"/>
<feature type="chain" id="PRO_5015865215" evidence="1">
    <location>
        <begin position="21"/>
        <end position="141"/>
    </location>
</feature>
<evidence type="ECO:0000259" key="2">
    <source>
        <dbReference type="Pfam" id="PF09917"/>
    </source>
</evidence>
<dbReference type="Pfam" id="PF09917">
    <property type="entry name" value="DUF2147"/>
    <property type="match status" value="1"/>
</dbReference>
<keyword evidence="1" id="KW-0732">Signal</keyword>
<proteinExistence type="predicted"/>
<evidence type="ECO:0000313" key="3">
    <source>
        <dbReference type="EMBL" id="PZF76973.1"/>
    </source>
</evidence>
<feature type="domain" description="DUF2147" evidence="2">
    <location>
        <begin position="26"/>
        <end position="139"/>
    </location>
</feature>
<accession>A0A2W2C9X7</accession>
<feature type="signal peptide" evidence="1">
    <location>
        <begin position="1"/>
        <end position="20"/>
    </location>
</feature>
<reference evidence="4" key="1">
    <citation type="submission" date="2018-06" db="EMBL/GenBank/DDBJ databases">
        <title>Aestuariibacter litoralis strain KCTC 52945T.</title>
        <authorList>
            <person name="Li X."/>
            <person name="Salam N."/>
            <person name="Li J.-L."/>
            <person name="Chen Y.-M."/>
            <person name="Yang Z.-W."/>
            <person name="Zhang L.-Y."/>
            <person name="Han M.-X."/>
            <person name="Xiao M."/>
            <person name="Li W.-J."/>
        </authorList>
    </citation>
    <scope>NUCLEOTIDE SEQUENCE [LARGE SCALE GENOMIC DNA]</scope>
    <source>
        <strain evidence="4">KCTC 52945</strain>
    </source>
</reference>
<protein>
    <submittedName>
        <fullName evidence="3">DUF2147 domain-containing protein</fullName>
    </submittedName>
</protein>
<name>A0A2W2C9X7_9HYPH</name>
<dbReference type="InterPro" id="IPR019223">
    <property type="entry name" value="DUF2147"/>
</dbReference>
<evidence type="ECO:0000256" key="1">
    <source>
        <dbReference type="SAM" id="SignalP"/>
    </source>
</evidence>
<dbReference type="EMBL" id="QKVK01000004">
    <property type="protein sequence ID" value="PZF76973.1"/>
    <property type="molecule type" value="Genomic_DNA"/>
</dbReference>
<dbReference type="PANTHER" id="PTHR36919">
    <property type="entry name" value="BLR1215 PROTEIN"/>
    <property type="match status" value="1"/>
</dbReference>
<sequence length="141" mass="14652">MVAVTALALGLAAGAGAARASEDATGTWRMSNGKVTVRVAHCGQGLCGRVVALKKPHDGKGRPRLDKENPNPALRSRPVIGLTILSNMKASGKGTWSGTIYNPDDGNTYSSSMQLLGPSTMKVNGCVAGVLCKSLKFIRVD</sequence>
<dbReference type="Gene3D" id="2.40.128.520">
    <property type="match status" value="1"/>
</dbReference>
<dbReference type="PANTHER" id="PTHR36919:SF2">
    <property type="entry name" value="BLL6627 PROTEIN"/>
    <property type="match status" value="1"/>
</dbReference>
<dbReference type="RefSeq" id="WP_111198550.1">
    <property type="nucleotide sequence ID" value="NZ_QKVK01000004.1"/>
</dbReference>
<evidence type="ECO:0000313" key="4">
    <source>
        <dbReference type="Proteomes" id="UP000248795"/>
    </source>
</evidence>
<keyword evidence="4" id="KW-1185">Reference proteome</keyword>
<comment type="caution">
    <text evidence="3">The sequence shown here is derived from an EMBL/GenBank/DDBJ whole genome shotgun (WGS) entry which is preliminary data.</text>
</comment>
<dbReference type="Proteomes" id="UP000248795">
    <property type="component" value="Unassembled WGS sequence"/>
</dbReference>
<organism evidence="3 4">
    <name type="scientific">Aestuariivirga litoralis</name>
    <dbReference type="NCBI Taxonomy" id="2650924"/>
    <lineage>
        <taxon>Bacteria</taxon>
        <taxon>Pseudomonadati</taxon>
        <taxon>Pseudomonadota</taxon>
        <taxon>Alphaproteobacteria</taxon>
        <taxon>Hyphomicrobiales</taxon>
        <taxon>Aestuariivirgaceae</taxon>
        <taxon>Aestuariivirga</taxon>
    </lineage>
</organism>
<gene>
    <name evidence="3" type="ORF">DK847_11005</name>
</gene>